<evidence type="ECO:0000256" key="1">
    <source>
        <dbReference type="ARBA" id="ARBA00004123"/>
    </source>
</evidence>
<evidence type="ECO:0000256" key="2">
    <source>
        <dbReference type="ARBA" id="ARBA00004496"/>
    </source>
</evidence>
<dbReference type="Gene3D" id="3.10.20.90">
    <property type="entry name" value="Phosphatidylinositol 3-kinase Catalytic Subunit, Chain A, domain 1"/>
    <property type="match status" value="1"/>
</dbReference>
<protein>
    <submittedName>
        <fullName evidence="12">SQSTM-like protein</fullName>
    </submittedName>
</protein>
<dbReference type="PROSITE" id="PS50135">
    <property type="entry name" value="ZF_ZZ_2"/>
    <property type="match status" value="1"/>
</dbReference>
<dbReference type="CDD" id="cd14320">
    <property type="entry name" value="UBA_SQSTM"/>
    <property type="match status" value="1"/>
</dbReference>
<dbReference type="InterPro" id="IPR009060">
    <property type="entry name" value="UBA-like_sf"/>
</dbReference>
<feature type="region of interest" description="Disordered" evidence="9">
    <location>
        <begin position="326"/>
        <end position="459"/>
    </location>
</feature>
<dbReference type="SMART" id="SM00291">
    <property type="entry name" value="ZnF_ZZ"/>
    <property type="match status" value="1"/>
</dbReference>
<keyword evidence="6" id="KW-0862">Zinc</keyword>
<gene>
    <name evidence="12" type="ORF">MAR_023462</name>
</gene>
<dbReference type="SMART" id="SM00666">
    <property type="entry name" value="PB1"/>
    <property type="match status" value="1"/>
</dbReference>
<dbReference type="EMBL" id="CP111014">
    <property type="protein sequence ID" value="WAQ99089.1"/>
    <property type="molecule type" value="Genomic_DNA"/>
</dbReference>
<evidence type="ECO:0000256" key="6">
    <source>
        <dbReference type="ARBA" id="ARBA00022833"/>
    </source>
</evidence>
<dbReference type="InterPro" id="IPR000433">
    <property type="entry name" value="Znf_ZZ"/>
</dbReference>
<dbReference type="InterPro" id="IPR033741">
    <property type="entry name" value="SQSTM_UBA"/>
</dbReference>
<keyword evidence="7" id="KW-0539">Nucleus</keyword>
<feature type="domain" description="PB1" evidence="11">
    <location>
        <begin position="2"/>
        <end position="92"/>
    </location>
</feature>
<evidence type="ECO:0000256" key="3">
    <source>
        <dbReference type="ARBA" id="ARBA00022490"/>
    </source>
</evidence>
<dbReference type="PANTHER" id="PTHR15090:SF0">
    <property type="entry name" value="SEQUESTOSOME-1"/>
    <property type="match status" value="1"/>
</dbReference>
<dbReference type="SUPFAM" id="SSF57850">
    <property type="entry name" value="RING/U-box"/>
    <property type="match status" value="1"/>
</dbReference>
<evidence type="ECO:0000256" key="4">
    <source>
        <dbReference type="ARBA" id="ARBA00022723"/>
    </source>
</evidence>
<dbReference type="PROSITE" id="PS01357">
    <property type="entry name" value="ZF_ZZ_1"/>
    <property type="match status" value="1"/>
</dbReference>
<evidence type="ECO:0000259" key="10">
    <source>
        <dbReference type="PROSITE" id="PS50135"/>
    </source>
</evidence>
<dbReference type="InterPro" id="IPR000270">
    <property type="entry name" value="PB1_dom"/>
</dbReference>
<feature type="compositionally biased region" description="Polar residues" evidence="9">
    <location>
        <begin position="357"/>
        <end position="370"/>
    </location>
</feature>
<dbReference type="Gene3D" id="1.10.8.10">
    <property type="entry name" value="DNA helicase RuvA subunit, C-terminal domain"/>
    <property type="match status" value="1"/>
</dbReference>
<name>A0ABY7DN12_MYAAR</name>
<dbReference type="Proteomes" id="UP001164746">
    <property type="component" value="Chromosome 3"/>
</dbReference>
<accession>A0ABY7DN12</accession>
<dbReference type="SUPFAM" id="SSF54277">
    <property type="entry name" value="CAD &amp; PB1 domains"/>
    <property type="match status" value="1"/>
</dbReference>
<evidence type="ECO:0000259" key="11">
    <source>
        <dbReference type="PROSITE" id="PS51745"/>
    </source>
</evidence>
<evidence type="ECO:0000256" key="5">
    <source>
        <dbReference type="ARBA" id="ARBA00022771"/>
    </source>
</evidence>
<dbReference type="InterPro" id="IPR053793">
    <property type="entry name" value="PB1-like"/>
</dbReference>
<evidence type="ECO:0000256" key="9">
    <source>
        <dbReference type="SAM" id="MobiDB-lite"/>
    </source>
</evidence>
<dbReference type="Pfam" id="PF00569">
    <property type="entry name" value="ZZ"/>
    <property type="match status" value="1"/>
</dbReference>
<dbReference type="CDD" id="cd02340">
    <property type="entry name" value="ZZ_NBR1_like"/>
    <property type="match status" value="1"/>
</dbReference>
<feature type="compositionally biased region" description="Polar residues" evidence="9">
    <location>
        <begin position="406"/>
        <end position="449"/>
    </location>
</feature>
<proteinExistence type="predicted"/>
<evidence type="ECO:0000256" key="8">
    <source>
        <dbReference type="PROSITE-ProRule" id="PRU00228"/>
    </source>
</evidence>
<comment type="subcellular location">
    <subcellularLocation>
        <location evidence="2">Cytoplasm</location>
    </subcellularLocation>
    <subcellularLocation>
        <location evidence="1">Nucleus</location>
    </subcellularLocation>
</comment>
<sequence length="504" mass="54477">MSLTVKAFLKKEGKWDGEIRRFQIPADVSSSFDYLARKLCEIFPSLRPGNFSLYWKDDDGDHVSFSTDEELLEALGFVSDSLFKVYIDSKDRPTSGQDNDAPVHRGVVCDGCQIGPIVGPRYKCMVCPDYDLCRGCEGAGLHVEHDMIKITQPASFPGFPGFPCGRPMGPMGPGPNGGFAPPPHLRRWMQRFMKRWHNRHAPGFEGGASDQDGKADEKMEDTPEGQQQDSGESSGDEFLRNIGESVAKMLDPFGIDVDIEVEKNEQQGEKETDDGEGGSPCRGKKGKRCGGGRGGGRGGCGRRGPPYGGPGPWGMWGWGTMPGGPGGCPFGPGGPEMRPGCGKHRHGNKGQDKPAEATTNQAASNDSQVPLASEKPVNLMDFVVDSEKTAPPQRPKSPVRMDVENGKNQPDDQTWTILNPENGQPKPQTEQSAQTGSQSGPSGLPTGSQGPIYPPSDPKIVDALTQMTNMGFSDEGGWLTRLLEAKNGDIIQVLDAVRPQQRPR</sequence>
<dbReference type="SUPFAM" id="SSF46934">
    <property type="entry name" value="UBA-like"/>
    <property type="match status" value="1"/>
</dbReference>
<evidence type="ECO:0000256" key="7">
    <source>
        <dbReference type="ARBA" id="ARBA00023242"/>
    </source>
</evidence>
<dbReference type="PANTHER" id="PTHR15090">
    <property type="entry name" value="SEQUESTOSOME 1-RELATED"/>
    <property type="match status" value="1"/>
</dbReference>
<dbReference type="InterPro" id="IPR043145">
    <property type="entry name" value="Znf_ZZ_sf"/>
</dbReference>
<evidence type="ECO:0000313" key="13">
    <source>
        <dbReference type="Proteomes" id="UP001164746"/>
    </source>
</evidence>
<dbReference type="InterPro" id="IPR052260">
    <property type="entry name" value="Autophagy_Rcpt_SigReg"/>
</dbReference>
<keyword evidence="5 8" id="KW-0863">Zinc-finger</keyword>
<organism evidence="12 13">
    <name type="scientific">Mya arenaria</name>
    <name type="common">Soft-shell clam</name>
    <dbReference type="NCBI Taxonomy" id="6604"/>
    <lineage>
        <taxon>Eukaryota</taxon>
        <taxon>Metazoa</taxon>
        <taxon>Spiralia</taxon>
        <taxon>Lophotrochozoa</taxon>
        <taxon>Mollusca</taxon>
        <taxon>Bivalvia</taxon>
        <taxon>Autobranchia</taxon>
        <taxon>Heteroconchia</taxon>
        <taxon>Euheterodonta</taxon>
        <taxon>Imparidentia</taxon>
        <taxon>Neoheterodontei</taxon>
        <taxon>Myida</taxon>
        <taxon>Myoidea</taxon>
        <taxon>Myidae</taxon>
        <taxon>Mya</taxon>
    </lineage>
</organism>
<reference evidence="12" key="1">
    <citation type="submission" date="2022-11" db="EMBL/GenBank/DDBJ databases">
        <title>Centuries of genome instability and evolution in soft-shell clam transmissible cancer (bioRxiv).</title>
        <authorList>
            <person name="Hart S.F.M."/>
            <person name="Yonemitsu M.A."/>
            <person name="Giersch R.M."/>
            <person name="Beal B.F."/>
            <person name="Arriagada G."/>
            <person name="Davis B.W."/>
            <person name="Ostrander E.A."/>
            <person name="Goff S.P."/>
            <person name="Metzger M.J."/>
        </authorList>
    </citation>
    <scope>NUCLEOTIDE SEQUENCE</scope>
    <source>
        <strain evidence="12">MELC-2E11</strain>
        <tissue evidence="12">Siphon/mantle</tissue>
    </source>
</reference>
<keyword evidence="4" id="KW-0479">Metal-binding</keyword>
<dbReference type="PROSITE" id="PS51745">
    <property type="entry name" value="PB1"/>
    <property type="match status" value="1"/>
</dbReference>
<feature type="domain" description="ZZ-type" evidence="10">
    <location>
        <begin position="104"/>
        <end position="155"/>
    </location>
</feature>
<feature type="compositionally biased region" description="Basic and acidic residues" evidence="9">
    <location>
        <begin position="211"/>
        <end position="221"/>
    </location>
</feature>
<feature type="compositionally biased region" description="Gly residues" evidence="9">
    <location>
        <begin position="291"/>
        <end position="302"/>
    </location>
</feature>
<feature type="region of interest" description="Disordered" evidence="9">
    <location>
        <begin position="199"/>
        <end position="237"/>
    </location>
</feature>
<dbReference type="Gene3D" id="3.30.60.90">
    <property type="match status" value="1"/>
</dbReference>
<feature type="region of interest" description="Disordered" evidence="9">
    <location>
        <begin position="264"/>
        <end position="305"/>
    </location>
</feature>
<dbReference type="Pfam" id="PF16577">
    <property type="entry name" value="UBA_5"/>
    <property type="match status" value="1"/>
</dbReference>
<keyword evidence="13" id="KW-1185">Reference proteome</keyword>
<evidence type="ECO:0000313" key="12">
    <source>
        <dbReference type="EMBL" id="WAQ99089.1"/>
    </source>
</evidence>
<feature type="compositionally biased region" description="Polar residues" evidence="9">
    <location>
        <begin position="224"/>
        <end position="233"/>
    </location>
</feature>
<keyword evidence="3" id="KW-0963">Cytoplasm</keyword>
<dbReference type="Pfam" id="PF00564">
    <property type="entry name" value="PB1"/>
    <property type="match status" value="1"/>
</dbReference>